<dbReference type="Pfam" id="PF20945">
    <property type="entry name" value="RMP1"/>
    <property type="match status" value="1"/>
</dbReference>
<name>G2R9J0_THETT</name>
<dbReference type="eggNOG" id="ENOG502R9ND">
    <property type="taxonomic scope" value="Eukaryota"/>
</dbReference>
<dbReference type="GO" id="GO:0000294">
    <property type="term" value="P:nuclear-transcribed mRNA catabolic process, RNase MRP-dependent"/>
    <property type="evidence" value="ECO:0007669"/>
    <property type="project" value="TreeGrafter"/>
</dbReference>
<dbReference type="STRING" id="578455.G2R9J0"/>
<dbReference type="GO" id="GO:0000172">
    <property type="term" value="C:ribonuclease MRP complex"/>
    <property type="evidence" value="ECO:0007669"/>
    <property type="project" value="InterPro"/>
</dbReference>
<dbReference type="OrthoDB" id="5414547at2759"/>
<gene>
    <name evidence="3" type="ORF">THITE_2120077</name>
</gene>
<dbReference type="PANTHER" id="PTHR37792:SF1">
    <property type="entry name" value="RIBONUCLEASE MRP PROTEIN SUBUNIT RMP1"/>
    <property type="match status" value="1"/>
</dbReference>
<dbReference type="GO" id="GO:0042134">
    <property type="term" value="F:rRNA primary transcript binding"/>
    <property type="evidence" value="ECO:0007669"/>
    <property type="project" value="InterPro"/>
</dbReference>
<dbReference type="RefSeq" id="XP_003655870.1">
    <property type="nucleotide sequence ID" value="XM_003655822.1"/>
</dbReference>
<proteinExistence type="predicted"/>
<dbReference type="AlphaFoldDB" id="G2R9J0"/>
<dbReference type="InterPro" id="IPR047205">
    <property type="entry name" value="RMP1"/>
</dbReference>
<reference evidence="3 4" key="1">
    <citation type="journal article" date="2011" name="Nat. Biotechnol.">
        <title>Comparative genomic analysis of the thermophilic biomass-degrading fungi Myceliophthora thermophila and Thielavia terrestris.</title>
        <authorList>
            <person name="Berka R.M."/>
            <person name="Grigoriev I.V."/>
            <person name="Otillar R."/>
            <person name="Salamov A."/>
            <person name="Grimwood J."/>
            <person name="Reid I."/>
            <person name="Ishmael N."/>
            <person name="John T."/>
            <person name="Darmond C."/>
            <person name="Moisan M.-C."/>
            <person name="Henrissat B."/>
            <person name="Coutinho P.M."/>
            <person name="Lombard V."/>
            <person name="Natvig D.O."/>
            <person name="Lindquist E."/>
            <person name="Schmutz J."/>
            <person name="Lucas S."/>
            <person name="Harris P."/>
            <person name="Powlowski J."/>
            <person name="Bellemare A."/>
            <person name="Taylor D."/>
            <person name="Butler G."/>
            <person name="de Vries R.P."/>
            <person name="Allijn I.E."/>
            <person name="van den Brink J."/>
            <person name="Ushinsky S."/>
            <person name="Storms R."/>
            <person name="Powell A.J."/>
            <person name="Paulsen I.T."/>
            <person name="Elbourne L.D.H."/>
            <person name="Baker S.E."/>
            <person name="Magnuson J."/>
            <person name="LaBoissiere S."/>
            <person name="Clutterbuck A.J."/>
            <person name="Martinez D."/>
            <person name="Wogulis M."/>
            <person name="de Leon A.L."/>
            <person name="Rey M.W."/>
            <person name="Tsang A."/>
        </authorList>
    </citation>
    <scope>NUCLEOTIDE SEQUENCE [LARGE SCALE GENOMIC DNA]</scope>
    <source>
        <strain evidence="4">ATCC 38088 / NRRL 8126</strain>
    </source>
</reference>
<dbReference type="KEGG" id="ttt:THITE_2120077"/>
<accession>G2R9J0</accession>
<feature type="domain" description="RNase MRP protein 1 RNA binding" evidence="2">
    <location>
        <begin position="34"/>
        <end position="94"/>
    </location>
</feature>
<keyword evidence="1" id="KW-0175">Coiled coil</keyword>
<feature type="coiled-coil region" evidence="1">
    <location>
        <begin position="59"/>
        <end position="93"/>
    </location>
</feature>
<dbReference type="Proteomes" id="UP000008181">
    <property type="component" value="Chromosome 4"/>
</dbReference>
<dbReference type="PANTHER" id="PTHR37792">
    <property type="entry name" value="RIBONUCLEASE MRP PROTEIN SUBUNIT RMP1"/>
    <property type="match status" value="1"/>
</dbReference>
<dbReference type="GO" id="GO:0000466">
    <property type="term" value="P:maturation of 5.8S rRNA from tricistronic rRNA transcript (SSU-rRNA, 5.8S rRNA, LSU-rRNA)"/>
    <property type="evidence" value="ECO:0007669"/>
    <property type="project" value="TreeGrafter"/>
</dbReference>
<evidence type="ECO:0000313" key="3">
    <source>
        <dbReference type="EMBL" id="AEO69534.1"/>
    </source>
</evidence>
<protein>
    <recommendedName>
        <fullName evidence="2">RNase MRP protein 1 RNA binding domain-containing protein</fullName>
    </recommendedName>
</protein>
<evidence type="ECO:0000259" key="2">
    <source>
        <dbReference type="Pfam" id="PF20945"/>
    </source>
</evidence>
<keyword evidence="4" id="KW-1185">Reference proteome</keyword>
<evidence type="ECO:0000313" key="4">
    <source>
        <dbReference type="Proteomes" id="UP000008181"/>
    </source>
</evidence>
<dbReference type="InterPro" id="IPR047204">
    <property type="entry name" value="RMP1_RBD"/>
</dbReference>
<organism evidence="3 4">
    <name type="scientific">Thermothielavioides terrestris (strain ATCC 38088 / NRRL 8126)</name>
    <name type="common">Thielavia terrestris</name>
    <dbReference type="NCBI Taxonomy" id="578455"/>
    <lineage>
        <taxon>Eukaryota</taxon>
        <taxon>Fungi</taxon>
        <taxon>Dikarya</taxon>
        <taxon>Ascomycota</taxon>
        <taxon>Pezizomycotina</taxon>
        <taxon>Sordariomycetes</taxon>
        <taxon>Sordariomycetidae</taxon>
        <taxon>Sordariales</taxon>
        <taxon>Chaetomiaceae</taxon>
        <taxon>Thermothielavioides</taxon>
        <taxon>Thermothielavioides terrestris</taxon>
    </lineage>
</organism>
<sequence>MSLPPQPGAHETPPTLDPAALNAAIASLAPALELLERFHHRNKNQHRLSKWWAQADMLRRHVRKMLRELEDGVAEAERLARANERRRARERERERVSLLKGVLGKAGEPPRRGGRGDGEKGNEVVRKRAEYLRWRLGPGAYLWVLPCCFCFSQHVVGHDVG</sequence>
<evidence type="ECO:0000256" key="1">
    <source>
        <dbReference type="SAM" id="Coils"/>
    </source>
</evidence>
<dbReference type="HOGENOM" id="CLU_1644889_0_0_1"/>
<dbReference type="EMBL" id="CP003012">
    <property type="protein sequence ID" value="AEO69534.1"/>
    <property type="molecule type" value="Genomic_DNA"/>
</dbReference>
<dbReference type="GeneID" id="11519945"/>